<proteinExistence type="predicted"/>
<protein>
    <submittedName>
        <fullName evidence="1">Uncharacterized protein</fullName>
    </submittedName>
</protein>
<name>A0A150LYX0_9BACI</name>
<comment type="caution">
    <text evidence="1">The sequence shown here is derived from an EMBL/GenBank/DDBJ whole genome shotgun (WGS) entry which is preliminary data.</text>
</comment>
<dbReference type="Proteomes" id="UP000075683">
    <property type="component" value="Unassembled WGS sequence"/>
</dbReference>
<gene>
    <name evidence="1" type="ORF">B4135_2467</name>
</gene>
<dbReference type="EMBL" id="LQYT01000056">
    <property type="protein sequence ID" value="KYD17445.1"/>
    <property type="molecule type" value="Genomic_DNA"/>
</dbReference>
<evidence type="ECO:0000313" key="1">
    <source>
        <dbReference type="EMBL" id="KYD17445.1"/>
    </source>
</evidence>
<reference evidence="1 2" key="1">
    <citation type="submission" date="2016-01" db="EMBL/GenBank/DDBJ databases">
        <title>Draft Genome Sequences of Seven Thermophilic Sporeformers Isolated from Foods.</title>
        <authorList>
            <person name="Berendsen E.M."/>
            <person name="Wells-Bennik M.H."/>
            <person name="Krawcyk A.O."/>
            <person name="De Jong A."/>
            <person name="Holsappel S."/>
            <person name="Eijlander R.T."/>
            <person name="Kuipers O.P."/>
        </authorList>
    </citation>
    <scope>NUCLEOTIDE SEQUENCE [LARGE SCALE GENOMIC DNA]</scope>
    <source>
        <strain evidence="1 2">B4135</strain>
    </source>
</reference>
<dbReference type="AlphaFoldDB" id="A0A150LYX0"/>
<sequence length="40" mass="4422">MFWPDAAGRGSEEGASERICDGVFRWTVDNIYNNNGSGQN</sequence>
<accession>A0A150LYX0</accession>
<evidence type="ECO:0000313" key="2">
    <source>
        <dbReference type="Proteomes" id="UP000075683"/>
    </source>
</evidence>
<organism evidence="1 2">
    <name type="scientific">Caldibacillus debilis</name>
    <dbReference type="NCBI Taxonomy" id="301148"/>
    <lineage>
        <taxon>Bacteria</taxon>
        <taxon>Bacillati</taxon>
        <taxon>Bacillota</taxon>
        <taxon>Bacilli</taxon>
        <taxon>Bacillales</taxon>
        <taxon>Bacillaceae</taxon>
        <taxon>Caldibacillus</taxon>
    </lineage>
</organism>